<accession>A0A1T4JHV9</accession>
<evidence type="ECO:0000313" key="2">
    <source>
        <dbReference type="Proteomes" id="UP000190423"/>
    </source>
</evidence>
<keyword evidence="2" id="KW-1185">Reference proteome</keyword>
<dbReference type="STRING" id="261392.SAMN02745149_00222"/>
<protein>
    <submittedName>
        <fullName evidence="1">Putative zinc-or iron-chelating domain-containing protein</fullName>
    </submittedName>
</protein>
<reference evidence="1 2" key="1">
    <citation type="submission" date="2017-02" db="EMBL/GenBank/DDBJ databases">
        <authorList>
            <person name="Peterson S.W."/>
        </authorList>
    </citation>
    <scope>NUCLEOTIDE SEQUENCE [LARGE SCALE GENOMIC DNA]</scope>
    <source>
        <strain evidence="1 2">ATCC BAA-908</strain>
    </source>
</reference>
<gene>
    <name evidence="1" type="ORF">SAMN02745149_00222</name>
</gene>
<name>A0A1T4JHV9_TREPO</name>
<sequence length="217" mass="24840">MSCGIDEILLRLKGTREYEILSGIKEIYYSLEKCQNEWYARTEFTCPAGCGKCCHNFEPDLSEAEALYLAAWLLQNQTDKAYSIADGTFTYSPERTCILFDNENSYHCTCYNGRAFICRLFGGSCVKDKNGFPCWRPCKFYPDSRLASHKPPIFHREYDMEETMQLFGTLPPVMSDVTAQALGFTPENEKTEPLRKILPEKIRLLVTILSFLESTPA</sequence>
<proteinExistence type="predicted"/>
<dbReference type="AlphaFoldDB" id="A0A1T4JHV9"/>
<dbReference type="EMBL" id="FUWG01000002">
    <property type="protein sequence ID" value="SJZ29718.1"/>
    <property type="molecule type" value="Genomic_DNA"/>
</dbReference>
<dbReference type="OrthoDB" id="9806610at2"/>
<organism evidence="1 2">
    <name type="scientific">Treponema porcinum</name>
    <dbReference type="NCBI Taxonomy" id="261392"/>
    <lineage>
        <taxon>Bacteria</taxon>
        <taxon>Pseudomonadati</taxon>
        <taxon>Spirochaetota</taxon>
        <taxon>Spirochaetia</taxon>
        <taxon>Spirochaetales</taxon>
        <taxon>Treponemataceae</taxon>
        <taxon>Treponema</taxon>
    </lineage>
</organism>
<evidence type="ECO:0000313" key="1">
    <source>
        <dbReference type="EMBL" id="SJZ29718.1"/>
    </source>
</evidence>
<dbReference type="GeneID" id="78315545"/>
<dbReference type="InterPro" id="IPR005358">
    <property type="entry name" value="Puta_zinc/iron-chelating_dom"/>
</dbReference>
<dbReference type="RefSeq" id="WP_078932137.1">
    <property type="nucleotide sequence ID" value="NZ_FUWG01000002.1"/>
</dbReference>
<dbReference type="Proteomes" id="UP000190423">
    <property type="component" value="Unassembled WGS sequence"/>
</dbReference>
<dbReference type="Pfam" id="PF03692">
    <property type="entry name" value="CxxCxxCC"/>
    <property type="match status" value="1"/>
</dbReference>